<keyword evidence="2" id="KW-0547">Nucleotide-binding</keyword>
<dbReference type="GO" id="GO:0004386">
    <property type="term" value="F:helicase activity"/>
    <property type="evidence" value="ECO:0007669"/>
    <property type="project" value="UniProtKB-KW"/>
</dbReference>
<dbReference type="SMART" id="SM00490">
    <property type="entry name" value="HELICc"/>
    <property type="match status" value="1"/>
</dbReference>
<feature type="compositionally biased region" description="Basic residues" evidence="6">
    <location>
        <begin position="922"/>
        <end position="934"/>
    </location>
</feature>
<keyword evidence="10" id="KW-1185">Reference proteome</keyword>
<dbReference type="Proteomes" id="UP000246702">
    <property type="component" value="Unassembled WGS sequence"/>
</dbReference>
<organism evidence="9 10">
    <name type="scientific">Aspergillus sclerotioniger CBS 115572</name>
    <dbReference type="NCBI Taxonomy" id="1450535"/>
    <lineage>
        <taxon>Eukaryota</taxon>
        <taxon>Fungi</taxon>
        <taxon>Dikarya</taxon>
        <taxon>Ascomycota</taxon>
        <taxon>Pezizomycotina</taxon>
        <taxon>Eurotiomycetes</taxon>
        <taxon>Eurotiomycetidae</taxon>
        <taxon>Eurotiales</taxon>
        <taxon>Aspergillaceae</taxon>
        <taxon>Aspergillus</taxon>
        <taxon>Aspergillus subgen. Circumdati</taxon>
    </lineage>
</organism>
<feature type="region of interest" description="Disordered" evidence="6">
    <location>
        <begin position="1"/>
        <end position="20"/>
    </location>
</feature>
<keyword evidence="5" id="KW-0067">ATP-binding</keyword>
<comment type="similarity">
    <text evidence="1">Belongs to the SNF2/RAD54 helicase family.</text>
</comment>
<dbReference type="InterPro" id="IPR038718">
    <property type="entry name" value="SNF2-like_sf"/>
</dbReference>
<feature type="region of interest" description="Disordered" evidence="6">
    <location>
        <begin position="908"/>
        <end position="948"/>
    </location>
</feature>
<dbReference type="SUPFAM" id="SSF57850">
    <property type="entry name" value="RING/U-box"/>
    <property type="match status" value="1"/>
</dbReference>
<feature type="compositionally biased region" description="Polar residues" evidence="6">
    <location>
        <begin position="284"/>
        <end position="300"/>
    </location>
</feature>
<dbReference type="InterPro" id="IPR000330">
    <property type="entry name" value="SNF2_N"/>
</dbReference>
<evidence type="ECO:0000313" key="10">
    <source>
        <dbReference type="Proteomes" id="UP000246702"/>
    </source>
</evidence>
<evidence type="ECO:0000256" key="2">
    <source>
        <dbReference type="ARBA" id="ARBA00022741"/>
    </source>
</evidence>
<evidence type="ECO:0000256" key="3">
    <source>
        <dbReference type="ARBA" id="ARBA00022801"/>
    </source>
</evidence>
<feature type="compositionally biased region" description="Polar residues" evidence="6">
    <location>
        <begin position="179"/>
        <end position="190"/>
    </location>
</feature>
<dbReference type="Gene3D" id="3.30.40.10">
    <property type="entry name" value="Zinc/RING finger domain, C3HC4 (zinc finger)"/>
    <property type="match status" value="1"/>
</dbReference>
<dbReference type="PROSITE" id="PS51192">
    <property type="entry name" value="HELICASE_ATP_BIND_1"/>
    <property type="match status" value="1"/>
</dbReference>
<dbReference type="SUPFAM" id="SSF52540">
    <property type="entry name" value="P-loop containing nucleoside triphosphate hydrolases"/>
    <property type="match status" value="2"/>
</dbReference>
<proteinExistence type="inferred from homology"/>
<evidence type="ECO:0000256" key="4">
    <source>
        <dbReference type="ARBA" id="ARBA00022806"/>
    </source>
</evidence>
<dbReference type="GO" id="GO:0016787">
    <property type="term" value="F:hydrolase activity"/>
    <property type="evidence" value="ECO:0007669"/>
    <property type="project" value="UniProtKB-KW"/>
</dbReference>
<dbReference type="GO" id="GO:0006281">
    <property type="term" value="P:DNA repair"/>
    <property type="evidence" value="ECO:0007669"/>
    <property type="project" value="TreeGrafter"/>
</dbReference>
<dbReference type="OrthoDB" id="1699231at2759"/>
<dbReference type="GO" id="GO:0008094">
    <property type="term" value="F:ATP-dependent activity, acting on DNA"/>
    <property type="evidence" value="ECO:0007669"/>
    <property type="project" value="TreeGrafter"/>
</dbReference>
<protein>
    <submittedName>
        <fullName evidence="9">SNF2 family helicase</fullName>
    </submittedName>
</protein>
<name>A0A317XCP9_9EURO</name>
<dbReference type="PANTHER" id="PTHR45626:SF17">
    <property type="entry name" value="HELICASE-LIKE TRANSCRIPTION FACTOR"/>
    <property type="match status" value="1"/>
</dbReference>
<evidence type="ECO:0000259" key="7">
    <source>
        <dbReference type="PROSITE" id="PS51192"/>
    </source>
</evidence>
<feature type="region of interest" description="Disordered" evidence="6">
    <location>
        <begin position="274"/>
        <end position="362"/>
    </location>
</feature>
<dbReference type="PROSITE" id="PS51194">
    <property type="entry name" value="HELICASE_CTER"/>
    <property type="match status" value="1"/>
</dbReference>
<dbReference type="CDD" id="cd18008">
    <property type="entry name" value="DEXDc_SHPRH-like"/>
    <property type="match status" value="1"/>
</dbReference>
<dbReference type="RefSeq" id="XP_025471081.1">
    <property type="nucleotide sequence ID" value="XM_025614372.1"/>
</dbReference>
<dbReference type="AlphaFoldDB" id="A0A317XCP9"/>
<dbReference type="Pfam" id="PF00271">
    <property type="entry name" value="Helicase_C"/>
    <property type="match status" value="1"/>
</dbReference>
<dbReference type="PANTHER" id="PTHR45626">
    <property type="entry name" value="TRANSCRIPTION TERMINATION FACTOR 2-RELATED"/>
    <property type="match status" value="1"/>
</dbReference>
<dbReference type="Gene3D" id="3.40.50.10810">
    <property type="entry name" value="Tandem AAA-ATPase domain"/>
    <property type="match status" value="1"/>
</dbReference>
<dbReference type="GO" id="GO:0005634">
    <property type="term" value="C:nucleus"/>
    <property type="evidence" value="ECO:0007669"/>
    <property type="project" value="TreeGrafter"/>
</dbReference>
<dbReference type="GeneID" id="37116515"/>
<evidence type="ECO:0000256" key="5">
    <source>
        <dbReference type="ARBA" id="ARBA00022840"/>
    </source>
</evidence>
<feature type="compositionally biased region" description="Acidic residues" evidence="6">
    <location>
        <begin position="198"/>
        <end position="214"/>
    </location>
</feature>
<evidence type="ECO:0000256" key="1">
    <source>
        <dbReference type="ARBA" id="ARBA00007025"/>
    </source>
</evidence>
<dbReference type="EMBL" id="MSFK01000005">
    <property type="protein sequence ID" value="PWY94320.1"/>
    <property type="molecule type" value="Genomic_DNA"/>
</dbReference>
<evidence type="ECO:0000259" key="8">
    <source>
        <dbReference type="PROSITE" id="PS51194"/>
    </source>
</evidence>
<dbReference type="Gene3D" id="3.40.50.300">
    <property type="entry name" value="P-loop containing nucleotide triphosphate hydrolases"/>
    <property type="match status" value="1"/>
</dbReference>
<dbReference type="SMART" id="SM00487">
    <property type="entry name" value="DEXDc"/>
    <property type="match status" value="1"/>
</dbReference>
<dbReference type="STRING" id="1450535.A0A317XCP9"/>
<dbReference type="InterPro" id="IPR014001">
    <property type="entry name" value="Helicase_ATP-bd"/>
</dbReference>
<comment type="caution">
    <text evidence="9">The sequence shown here is derived from an EMBL/GenBank/DDBJ whole genome shotgun (WGS) entry which is preliminary data.</text>
</comment>
<accession>A0A317XCP9</accession>
<dbReference type="InterPro" id="IPR049730">
    <property type="entry name" value="SNF2/RAD54-like_C"/>
</dbReference>
<sequence length="1168" mass="131740">METPRETTGPLEGPVNQTTTPLDVQVHHRRESSLELDSLDVGEMLLDSINQRREATGHKEAFALSRLALQMNQTEIPYANSQRPLRTSSPVVPLPENNQATAAHINGEDGLFVPGSDYLTLNQPLSDELPSLTDQQMALMLQDFNETFPIQSPSQGLPHPDPNASQTGKGRVTVLVNDGENQGPSRSPSVHQFPGIPDDTEDQECPPEWPEEELERSARADMSKAMFHAVERWYKGLDKVSIKDEICYEAAKQQEHARKIRVDNRKALEKQVEFSYSDLDEPDASTSRQPPAEQETGSSDKLNDKPRPKIRRSNRISAEEKRKSKSFGLDFALGSKTKRELPPKRSRKRKAEGFDFKPTPKKRSNRVNLEAKQYLEALLASTVIPDAHENASLAAIPDSVDKDKMKALTRLVASIPSADQDEAKSDKKKVLIATKKFTSPARSDGKLGWKLKGLNTSLYHYQLLGAAFMRDRENSPEGPFGGLLSDIMGFGKTIQALANIVDGKPPDPEDPVRTTLIIVPSQLVTHWKVQITKHCDRKAIGEVLIYKANSRLETLDTVGSLERYDVIITTYDEVRRSYPRIKVPDNAMSDDKIKEWWDESYETEVGPLHQIKFHRIILDEGHIIKNHLSSVSIAVRALTGHYKWIISGTPVHNYLEELYPLFDFLSVPRIGDVGHFMKSFCSDEHGHGRLVNLLRSFLFRRTHKSRLFSLPVIKLPDVGEITVRVKFCSIERELYNAISELFIENINGCARSGQPNLAQYRCFLSMILMLLKRLLSEGYLIKKLSRIAKETGDRDDQRIVLKIVSVRRNTTVLNDRENEDFGQCLEELRGDKVLHENENWDERLERTNCPTCEFVPVNPVITSCKHLYCEERYYSLLTDKSTALGIPICQRCLEPIEEAAYFEEQMLKQAQSATPTPSAANHKGKKPAKAKTTKKGPGSSMHEEGDADEDTDWIKACTPHMPSAKLTMIREILAGWLAEDTSSKVVIFTQFLDFVRILAAMCKMEGWPFACLTGKMHLAAREESMRIFSDKEGEVRILVASLKAGGIGLDLSAANKCILVDLWWNEAIQEQAFCRLFRIGQESTVQFVKLIVESSIDDYLLDLQTRKTAGITSTMGEDVLKDRDTIEDLLRMFAHVEKDSNGVFHLQAKTSSRDVKKNTGFRPSFGIF</sequence>
<evidence type="ECO:0000256" key="6">
    <source>
        <dbReference type="SAM" id="MobiDB-lite"/>
    </source>
</evidence>
<dbReference type="GO" id="GO:0005524">
    <property type="term" value="F:ATP binding"/>
    <property type="evidence" value="ECO:0007669"/>
    <property type="project" value="UniProtKB-KW"/>
</dbReference>
<feature type="compositionally biased region" description="Polar residues" evidence="6">
    <location>
        <begin position="908"/>
        <end position="919"/>
    </location>
</feature>
<keyword evidence="3" id="KW-0378">Hydrolase</keyword>
<dbReference type="InterPro" id="IPR027417">
    <property type="entry name" value="P-loop_NTPase"/>
</dbReference>
<dbReference type="CDD" id="cd18793">
    <property type="entry name" value="SF2_C_SNF"/>
    <property type="match status" value="1"/>
</dbReference>
<dbReference type="Pfam" id="PF00176">
    <property type="entry name" value="SNF2-rel_dom"/>
    <property type="match status" value="1"/>
</dbReference>
<feature type="region of interest" description="Disordered" evidence="6">
    <location>
        <begin position="148"/>
        <end position="217"/>
    </location>
</feature>
<dbReference type="InterPro" id="IPR001650">
    <property type="entry name" value="Helicase_C-like"/>
</dbReference>
<evidence type="ECO:0000313" key="9">
    <source>
        <dbReference type="EMBL" id="PWY94320.1"/>
    </source>
</evidence>
<reference evidence="9 10" key="1">
    <citation type="submission" date="2016-12" db="EMBL/GenBank/DDBJ databases">
        <title>The genomes of Aspergillus section Nigri reveals drivers in fungal speciation.</title>
        <authorList>
            <consortium name="DOE Joint Genome Institute"/>
            <person name="Vesth T.C."/>
            <person name="Nybo J."/>
            <person name="Theobald S."/>
            <person name="Brandl J."/>
            <person name="Frisvad J.C."/>
            <person name="Nielsen K.F."/>
            <person name="Lyhne E.K."/>
            <person name="Kogle M.E."/>
            <person name="Kuo A."/>
            <person name="Riley R."/>
            <person name="Clum A."/>
            <person name="Nolan M."/>
            <person name="Lipzen A."/>
            <person name="Salamov A."/>
            <person name="Henrissat B."/>
            <person name="Wiebenga A."/>
            <person name="De Vries R.P."/>
            <person name="Grigoriev I.V."/>
            <person name="Mortensen U.H."/>
            <person name="Andersen M.R."/>
            <person name="Baker S.E."/>
        </authorList>
    </citation>
    <scope>NUCLEOTIDE SEQUENCE [LARGE SCALE GENOMIC DNA]</scope>
    <source>
        <strain evidence="9 10">CBS 115572</strain>
    </source>
</reference>
<dbReference type="InterPro" id="IPR013083">
    <property type="entry name" value="Znf_RING/FYVE/PHD"/>
</dbReference>
<feature type="domain" description="Helicase ATP-binding" evidence="7">
    <location>
        <begin position="473"/>
        <end position="668"/>
    </location>
</feature>
<keyword evidence="4 9" id="KW-0347">Helicase</keyword>
<dbReference type="InterPro" id="IPR050628">
    <property type="entry name" value="SNF2_RAD54_helicase_TF"/>
</dbReference>
<feature type="domain" description="Helicase C-terminal" evidence="8">
    <location>
        <begin position="968"/>
        <end position="1120"/>
    </location>
</feature>
<gene>
    <name evidence="9" type="ORF">BO94DRAFT_563759</name>
</gene>